<evidence type="ECO:0000313" key="2">
    <source>
        <dbReference type="Proteomes" id="UP000814140"/>
    </source>
</evidence>
<protein>
    <submittedName>
        <fullName evidence="1">Uncharacterized protein</fullName>
    </submittedName>
</protein>
<evidence type="ECO:0000313" key="1">
    <source>
        <dbReference type="EMBL" id="KAI0058911.1"/>
    </source>
</evidence>
<comment type="caution">
    <text evidence="1">The sequence shown here is derived from an EMBL/GenBank/DDBJ whole genome shotgun (WGS) entry which is preliminary data.</text>
</comment>
<dbReference type="EMBL" id="MU277231">
    <property type="protein sequence ID" value="KAI0058911.1"/>
    <property type="molecule type" value="Genomic_DNA"/>
</dbReference>
<keyword evidence="2" id="KW-1185">Reference proteome</keyword>
<reference evidence="1" key="1">
    <citation type="submission" date="2021-03" db="EMBL/GenBank/DDBJ databases">
        <authorList>
            <consortium name="DOE Joint Genome Institute"/>
            <person name="Ahrendt S."/>
            <person name="Looney B.P."/>
            <person name="Miyauchi S."/>
            <person name="Morin E."/>
            <person name="Drula E."/>
            <person name="Courty P.E."/>
            <person name="Chicoki N."/>
            <person name="Fauchery L."/>
            <person name="Kohler A."/>
            <person name="Kuo A."/>
            <person name="Labutti K."/>
            <person name="Pangilinan J."/>
            <person name="Lipzen A."/>
            <person name="Riley R."/>
            <person name="Andreopoulos W."/>
            <person name="He G."/>
            <person name="Johnson J."/>
            <person name="Barry K.W."/>
            <person name="Grigoriev I.V."/>
            <person name="Nagy L."/>
            <person name="Hibbett D."/>
            <person name="Henrissat B."/>
            <person name="Matheny P.B."/>
            <person name="Labbe J."/>
            <person name="Martin F."/>
        </authorList>
    </citation>
    <scope>NUCLEOTIDE SEQUENCE</scope>
    <source>
        <strain evidence="1">HHB10654</strain>
    </source>
</reference>
<reference evidence="1" key="2">
    <citation type="journal article" date="2022" name="New Phytol.">
        <title>Evolutionary transition to the ectomycorrhizal habit in the genomes of a hyperdiverse lineage of mushroom-forming fungi.</title>
        <authorList>
            <person name="Looney B."/>
            <person name="Miyauchi S."/>
            <person name="Morin E."/>
            <person name="Drula E."/>
            <person name="Courty P.E."/>
            <person name="Kohler A."/>
            <person name="Kuo A."/>
            <person name="LaButti K."/>
            <person name="Pangilinan J."/>
            <person name="Lipzen A."/>
            <person name="Riley R."/>
            <person name="Andreopoulos W."/>
            <person name="He G."/>
            <person name="Johnson J."/>
            <person name="Nolan M."/>
            <person name="Tritt A."/>
            <person name="Barry K.W."/>
            <person name="Grigoriev I.V."/>
            <person name="Nagy L.G."/>
            <person name="Hibbett D."/>
            <person name="Henrissat B."/>
            <person name="Matheny P.B."/>
            <person name="Labbe J."/>
            <person name="Martin F.M."/>
        </authorList>
    </citation>
    <scope>NUCLEOTIDE SEQUENCE</scope>
    <source>
        <strain evidence="1">HHB10654</strain>
    </source>
</reference>
<gene>
    <name evidence="1" type="ORF">BV25DRAFT_1187894</name>
</gene>
<proteinExistence type="predicted"/>
<organism evidence="1 2">
    <name type="scientific">Artomyces pyxidatus</name>
    <dbReference type="NCBI Taxonomy" id="48021"/>
    <lineage>
        <taxon>Eukaryota</taxon>
        <taxon>Fungi</taxon>
        <taxon>Dikarya</taxon>
        <taxon>Basidiomycota</taxon>
        <taxon>Agaricomycotina</taxon>
        <taxon>Agaricomycetes</taxon>
        <taxon>Russulales</taxon>
        <taxon>Auriscalpiaceae</taxon>
        <taxon>Artomyces</taxon>
    </lineage>
</organism>
<sequence length="187" mass="20643">MPIARLGSNADTFRLRALPPPDDQEFRNVLHGCATSCLSVWSYGPDNAHALAISAYDLTAALIYAHISLISYISGYSRFLILSSILSLFSNFSLSLGLSLFAYSQIILKIRLILSSQLIHLCLDLDLVSGRIALTHTYSRRARQIQSLKKVAESKPVRVQRCRQSPHRASPEGKGAGSSRSRKQGRT</sequence>
<accession>A0ACB8ST73</accession>
<dbReference type="Proteomes" id="UP000814140">
    <property type="component" value="Unassembled WGS sequence"/>
</dbReference>
<name>A0ACB8ST73_9AGAM</name>